<dbReference type="EMBL" id="MHIS01000020">
    <property type="protein sequence ID" value="OGY56207.1"/>
    <property type="molecule type" value="Genomic_DNA"/>
</dbReference>
<comment type="caution">
    <text evidence="9">The sequence shown here is derived from an EMBL/GenBank/DDBJ whole genome shotgun (WGS) entry which is preliminary data.</text>
</comment>
<dbReference type="AlphaFoldDB" id="A0A1G1YXR8"/>
<dbReference type="GO" id="GO:0019843">
    <property type="term" value="F:rRNA binding"/>
    <property type="evidence" value="ECO:0007669"/>
    <property type="project" value="UniProtKB-UniRule"/>
</dbReference>
<dbReference type="Gene3D" id="4.10.910.10">
    <property type="entry name" value="30s ribosomal protein s13, domain 2"/>
    <property type="match status" value="1"/>
</dbReference>
<dbReference type="InterPro" id="IPR010979">
    <property type="entry name" value="Ribosomal_uS13-like_H2TH"/>
</dbReference>
<dbReference type="InterPro" id="IPR027437">
    <property type="entry name" value="Rbsml_uS13_C"/>
</dbReference>
<dbReference type="FunFam" id="1.10.8.50:FF:000001">
    <property type="entry name" value="30S ribosomal protein S13"/>
    <property type="match status" value="1"/>
</dbReference>
<keyword evidence="2 7" id="KW-0699">rRNA-binding</keyword>
<dbReference type="NCBIfam" id="TIGR03631">
    <property type="entry name" value="uS13_bact"/>
    <property type="match status" value="1"/>
</dbReference>
<evidence type="ECO:0000256" key="3">
    <source>
        <dbReference type="ARBA" id="ARBA00022884"/>
    </source>
</evidence>
<comment type="subunit">
    <text evidence="7">Part of the 30S ribosomal subunit. Forms a loose heterodimer with protein S19. Forms two bridges to the 50S subunit in the 70S ribosome.</text>
</comment>
<dbReference type="InterPro" id="IPR018269">
    <property type="entry name" value="Ribosomal_uS13_CS"/>
</dbReference>
<keyword evidence="7" id="KW-0820">tRNA-binding</keyword>
<dbReference type="GO" id="GO:0005829">
    <property type="term" value="C:cytosol"/>
    <property type="evidence" value="ECO:0007669"/>
    <property type="project" value="TreeGrafter"/>
</dbReference>
<evidence type="ECO:0000256" key="7">
    <source>
        <dbReference type="HAMAP-Rule" id="MF_01315"/>
    </source>
</evidence>
<keyword evidence="4 7" id="KW-0689">Ribosomal protein</keyword>
<dbReference type="GO" id="GO:0000049">
    <property type="term" value="F:tRNA binding"/>
    <property type="evidence" value="ECO:0007669"/>
    <property type="project" value="UniProtKB-UniRule"/>
</dbReference>
<organism evidence="9 10">
    <name type="scientific">Candidatus Colwellbacteria bacterium GWA2_46_10</name>
    <dbReference type="NCBI Taxonomy" id="1797684"/>
    <lineage>
        <taxon>Bacteria</taxon>
        <taxon>Candidatus Colwelliibacteriota</taxon>
    </lineage>
</organism>
<gene>
    <name evidence="7" type="primary">rpsM</name>
    <name evidence="9" type="ORF">A2119_01095</name>
</gene>
<dbReference type="PROSITE" id="PS50159">
    <property type="entry name" value="RIBOSOMAL_S13_2"/>
    <property type="match status" value="1"/>
</dbReference>
<comment type="similarity">
    <text evidence="1 7 8">Belongs to the universal ribosomal protein uS13 family.</text>
</comment>
<dbReference type="Pfam" id="PF00416">
    <property type="entry name" value="Ribosomal_S13"/>
    <property type="match status" value="1"/>
</dbReference>
<evidence type="ECO:0000256" key="8">
    <source>
        <dbReference type="RuleBase" id="RU003830"/>
    </source>
</evidence>
<evidence type="ECO:0000256" key="5">
    <source>
        <dbReference type="ARBA" id="ARBA00023274"/>
    </source>
</evidence>
<reference evidence="9 10" key="1">
    <citation type="journal article" date="2016" name="Nat. Commun.">
        <title>Thousands of microbial genomes shed light on interconnected biogeochemical processes in an aquifer system.</title>
        <authorList>
            <person name="Anantharaman K."/>
            <person name="Brown C.T."/>
            <person name="Hug L.A."/>
            <person name="Sharon I."/>
            <person name="Castelle C.J."/>
            <person name="Probst A.J."/>
            <person name="Thomas B.C."/>
            <person name="Singh A."/>
            <person name="Wilkins M.J."/>
            <person name="Karaoz U."/>
            <person name="Brodie E.L."/>
            <person name="Williams K.H."/>
            <person name="Hubbard S.S."/>
            <person name="Banfield J.F."/>
        </authorList>
    </citation>
    <scope>NUCLEOTIDE SEQUENCE [LARGE SCALE GENOMIC DNA]</scope>
</reference>
<dbReference type="GO" id="GO:0003735">
    <property type="term" value="F:structural constituent of ribosome"/>
    <property type="evidence" value="ECO:0007669"/>
    <property type="project" value="InterPro"/>
</dbReference>
<evidence type="ECO:0000256" key="1">
    <source>
        <dbReference type="ARBA" id="ARBA00008080"/>
    </source>
</evidence>
<dbReference type="InterPro" id="IPR001892">
    <property type="entry name" value="Ribosomal_uS13"/>
</dbReference>
<dbReference type="Proteomes" id="UP000178179">
    <property type="component" value="Unassembled WGS sequence"/>
</dbReference>
<dbReference type="Gene3D" id="1.10.8.50">
    <property type="match status" value="1"/>
</dbReference>
<protein>
    <recommendedName>
        <fullName evidence="6 7">Small ribosomal subunit protein uS13</fullName>
    </recommendedName>
</protein>
<dbReference type="GO" id="GO:0006412">
    <property type="term" value="P:translation"/>
    <property type="evidence" value="ECO:0007669"/>
    <property type="project" value="UniProtKB-UniRule"/>
</dbReference>
<accession>A0A1G1YXR8</accession>
<dbReference type="GO" id="GO:0015935">
    <property type="term" value="C:small ribosomal subunit"/>
    <property type="evidence" value="ECO:0007669"/>
    <property type="project" value="TreeGrafter"/>
</dbReference>
<proteinExistence type="inferred from homology"/>
<keyword evidence="5 7" id="KW-0687">Ribonucleoprotein</keyword>
<keyword evidence="3 7" id="KW-0694">RNA-binding</keyword>
<evidence type="ECO:0000313" key="9">
    <source>
        <dbReference type="EMBL" id="OGY56207.1"/>
    </source>
</evidence>
<dbReference type="PANTHER" id="PTHR10871">
    <property type="entry name" value="30S RIBOSOMAL PROTEIN S13/40S RIBOSOMAL PROTEIN S18"/>
    <property type="match status" value="1"/>
</dbReference>
<evidence type="ECO:0000256" key="6">
    <source>
        <dbReference type="ARBA" id="ARBA00035166"/>
    </source>
</evidence>
<evidence type="ECO:0000313" key="10">
    <source>
        <dbReference type="Proteomes" id="UP000178179"/>
    </source>
</evidence>
<comment type="function">
    <text evidence="7">Located at the top of the head of the 30S subunit, it contacts several helices of the 16S rRNA. In the 70S ribosome it contacts the 23S rRNA (bridge B1a) and protein L5 of the 50S subunit (bridge B1b), connecting the 2 subunits; these bridges are implicated in subunit movement. Contacts the tRNAs in the A and P-sites.</text>
</comment>
<dbReference type="HAMAP" id="MF_01315">
    <property type="entry name" value="Ribosomal_uS13"/>
    <property type="match status" value="1"/>
</dbReference>
<name>A0A1G1YXR8_9BACT</name>
<dbReference type="InterPro" id="IPR019980">
    <property type="entry name" value="Ribosomal_uS13_bac-type"/>
</dbReference>
<evidence type="ECO:0000256" key="4">
    <source>
        <dbReference type="ARBA" id="ARBA00022980"/>
    </source>
</evidence>
<dbReference type="PROSITE" id="PS00646">
    <property type="entry name" value="RIBOSOMAL_S13_1"/>
    <property type="match status" value="1"/>
</dbReference>
<dbReference type="PIRSF" id="PIRSF002134">
    <property type="entry name" value="Ribosomal_S13"/>
    <property type="match status" value="1"/>
</dbReference>
<sequence length="128" mass="14864">MMRLFGINIPDEKRVAVALTRVYGIGPTRADKIVAEAKIDTTRRTKDLSQDELNRIKQIIEQTYKVEGELRQEVRSNITRLKNIKSYRGVRHMKHLPVRGQNTKRNSRTVRGNVRHTMGSGRRKLTLK</sequence>
<dbReference type="SUPFAM" id="SSF46946">
    <property type="entry name" value="S13-like H2TH domain"/>
    <property type="match status" value="1"/>
</dbReference>
<dbReference type="PANTHER" id="PTHR10871:SF1">
    <property type="entry name" value="SMALL RIBOSOMAL SUBUNIT PROTEIN US13M"/>
    <property type="match status" value="1"/>
</dbReference>
<evidence type="ECO:0000256" key="2">
    <source>
        <dbReference type="ARBA" id="ARBA00022730"/>
    </source>
</evidence>